<name>A0A1Y1XTH5_9FUNG</name>
<protein>
    <recommendedName>
        <fullName evidence="2">SWIM-type domain-containing protein</fullName>
    </recommendedName>
</protein>
<dbReference type="GO" id="GO:0008270">
    <property type="term" value="F:zinc ion binding"/>
    <property type="evidence" value="ECO:0007669"/>
    <property type="project" value="UniProtKB-KW"/>
</dbReference>
<organism evidence="3 4">
    <name type="scientific">Basidiobolus meristosporus CBS 931.73</name>
    <dbReference type="NCBI Taxonomy" id="1314790"/>
    <lineage>
        <taxon>Eukaryota</taxon>
        <taxon>Fungi</taxon>
        <taxon>Fungi incertae sedis</taxon>
        <taxon>Zoopagomycota</taxon>
        <taxon>Entomophthoromycotina</taxon>
        <taxon>Basidiobolomycetes</taxon>
        <taxon>Basidiobolales</taxon>
        <taxon>Basidiobolaceae</taxon>
        <taxon>Basidiobolus</taxon>
    </lineage>
</organism>
<evidence type="ECO:0000256" key="1">
    <source>
        <dbReference type="PROSITE-ProRule" id="PRU00325"/>
    </source>
</evidence>
<reference evidence="3 4" key="1">
    <citation type="submission" date="2016-07" db="EMBL/GenBank/DDBJ databases">
        <title>Pervasive Adenine N6-methylation of Active Genes in Fungi.</title>
        <authorList>
            <consortium name="DOE Joint Genome Institute"/>
            <person name="Mondo S.J."/>
            <person name="Dannebaum R.O."/>
            <person name="Kuo R.C."/>
            <person name="Labutti K."/>
            <person name="Haridas S."/>
            <person name="Kuo A."/>
            <person name="Salamov A."/>
            <person name="Ahrendt S.R."/>
            <person name="Lipzen A."/>
            <person name="Sullivan W."/>
            <person name="Andreopoulos W.B."/>
            <person name="Clum A."/>
            <person name="Lindquist E."/>
            <person name="Daum C."/>
            <person name="Ramamoorthy G.K."/>
            <person name="Gryganskyi A."/>
            <person name="Culley D."/>
            <person name="Magnuson J.K."/>
            <person name="James T.Y."/>
            <person name="O'Malley M.A."/>
            <person name="Stajich J.E."/>
            <person name="Spatafora J.W."/>
            <person name="Visel A."/>
            <person name="Grigoriev I.V."/>
        </authorList>
    </citation>
    <scope>NUCLEOTIDE SEQUENCE [LARGE SCALE GENOMIC DNA]</scope>
    <source>
        <strain evidence="3 4">CBS 931.73</strain>
    </source>
</reference>
<evidence type="ECO:0000259" key="2">
    <source>
        <dbReference type="PROSITE" id="PS50966"/>
    </source>
</evidence>
<dbReference type="Proteomes" id="UP000193498">
    <property type="component" value="Unassembled WGS sequence"/>
</dbReference>
<keyword evidence="1" id="KW-0479">Metal-binding</keyword>
<dbReference type="GO" id="GO:0000724">
    <property type="term" value="P:double-strand break repair via homologous recombination"/>
    <property type="evidence" value="ECO:0007669"/>
    <property type="project" value="TreeGrafter"/>
</dbReference>
<dbReference type="PROSITE" id="PS50966">
    <property type="entry name" value="ZF_SWIM"/>
    <property type="match status" value="1"/>
</dbReference>
<keyword evidence="1" id="KW-0863">Zinc-finger</keyword>
<dbReference type="InParanoid" id="A0A1Y1XTH5"/>
<comment type="caution">
    <text evidence="3">The sequence shown here is derived from an EMBL/GenBank/DDBJ whole genome shotgun (WGS) entry which is preliminary data.</text>
</comment>
<evidence type="ECO:0000313" key="3">
    <source>
        <dbReference type="EMBL" id="ORX89013.1"/>
    </source>
</evidence>
<dbReference type="OrthoDB" id="337581at2759"/>
<keyword evidence="4" id="KW-1185">Reference proteome</keyword>
<accession>A0A1Y1XTH5</accession>
<dbReference type="PANTHER" id="PTHR28498:SF1">
    <property type="entry name" value="ZINC FINGER SWIM DOMAIN-CONTAINING PROTEIN 7"/>
    <property type="match status" value="1"/>
</dbReference>
<proteinExistence type="predicted"/>
<dbReference type="PANTHER" id="PTHR28498">
    <property type="entry name" value="ZINC FINGER SWIM DOMAIN-CONTAINING PROTEIN 7"/>
    <property type="match status" value="1"/>
</dbReference>
<sequence length="80" mass="9167">MVCPSQRKLYQIADPEIEESVLYEYCNCPTFLQEVVIYKRGTLCKHLLAIRLSEALGSCNEVAISDKEFVDILCARHMAR</sequence>
<evidence type="ECO:0000313" key="4">
    <source>
        <dbReference type="Proteomes" id="UP000193498"/>
    </source>
</evidence>
<keyword evidence="1" id="KW-0862">Zinc</keyword>
<dbReference type="EMBL" id="MCFE01000483">
    <property type="protein sequence ID" value="ORX89013.1"/>
    <property type="molecule type" value="Genomic_DNA"/>
</dbReference>
<feature type="domain" description="SWIM-type" evidence="2">
    <location>
        <begin position="10"/>
        <end position="55"/>
    </location>
</feature>
<dbReference type="InterPro" id="IPR007527">
    <property type="entry name" value="Znf_SWIM"/>
</dbReference>
<gene>
    <name evidence="3" type="ORF">K493DRAFT_319050</name>
</gene>
<dbReference type="AlphaFoldDB" id="A0A1Y1XTH5"/>